<evidence type="ECO:0000313" key="1">
    <source>
        <dbReference type="EMBL" id="GBP42050.1"/>
    </source>
</evidence>
<dbReference type="Proteomes" id="UP000299102">
    <property type="component" value="Unassembled WGS sequence"/>
</dbReference>
<proteinExistence type="predicted"/>
<organism evidence="1 2">
    <name type="scientific">Eumeta variegata</name>
    <name type="common">Bagworm moth</name>
    <name type="synonym">Eumeta japonica</name>
    <dbReference type="NCBI Taxonomy" id="151549"/>
    <lineage>
        <taxon>Eukaryota</taxon>
        <taxon>Metazoa</taxon>
        <taxon>Ecdysozoa</taxon>
        <taxon>Arthropoda</taxon>
        <taxon>Hexapoda</taxon>
        <taxon>Insecta</taxon>
        <taxon>Pterygota</taxon>
        <taxon>Neoptera</taxon>
        <taxon>Endopterygota</taxon>
        <taxon>Lepidoptera</taxon>
        <taxon>Glossata</taxon>
        <taxon>Ditrysia</taxon>
        <taxon>Tineoidea</taxon>
        <taxon>Psychidae</taxon>
        <taxon>Oiketicinae</taxon>
        <taxon>Eumeta</taxon>
    </lineage>
</organism>
<protein>
    <recommendedName>
        <fullName evidence="3">Reverse transcriptase domain-containing protein</fullName>
    </recommendedName>
</protein>
<comment type="caution">
    <text evidence="1">The sequence shown here is derived from an EMBL/GenBank/DDBJ whole genome shotgun (WGS) entry which is preliminary data.</text>
</comment>
<sequence>MLRDGKGIVASLLYQLFNECWEDIKVYKCGQRMDELSVKCLLYAEDQVILAPLECGLQGMSNKMNDSVKKRVDQSEVHLRHQNYRTEKA</sequence>
<keyword evidence="2" id="KW-1185">Reference proteome</keyword>
<accession>A0A4C1VU65</accession>
<name>A0A4C1VU65_EUMVA</name>
<gene>
    <name evidence="1" type="ORF">EVAR_29405_1</name>
</gene>
<dbReference type="AlphaFoldDB" id="A0A4C1VU65"/>
<evidence type="ECO:0000313" key="2">
    <source>
        <dbReference type="Proteomes" id="UP000299102"/>
    </source>
</evidence>
<dbReference type="OrthoDB" id="425681at2759"/>
<dbReference type="EMBL" id="BGZK01000411">
    <property type="protein sequence ID" value="GBP42050.1"/>
    <property type="molecule type" value="Genomic_DNA"/>
</dbReference>
<reference evidence="1 2" key="1">
    <citation type="journal article" date="2019" name="Commun. Biol.">
        <title>The bagworm genome reveals a unique fibroin gene that provides high tensile strength.</title>
        <authorList>
            <person name="Kono N."/>
            <person name="Nakamura H."/>
            <person name="Ohtoshi R."/>
            <person name="Tomita M."/>
            <person name="Numata K."/>
            <person name="Arakawa K."/>
        </authorList>
    </citation>
    <scope>NUCLEOTIDE SEQUENCE [LARGE SCALE GENOMIC DNA]</scope>
</reference>
<evidence type="ECO:0008006" key="3">
    <source>
        <dbReference type="Google" id="ProtNLM"/>
    </source>
</evidence>